<name>A0AC35THA3_9BILA</name>
<dbReference type="Proteomes" id="UP000095286">
    <property type="component" value="Unplaced"/>
</dbReference>
<protein>
    <submittedName>
        <fullName evidence="2">Transporter</fullName>
    </submittedName>
</protein>
<organism evidence="1 2">
    <name type="scientific">Rhabditophanes sp. KR3021</name>
    <dbReference type="NCBI Taxonomy" id="114890"/>
    <lineage>
        <taxon>Eukaryota</taxon>
        <taxon>Metazoa</taxon>
        <taxon>Ecdysozoa</taxon>
        <taxon>Nematoda</taxon>
        <taxon>Chromadorea</taxon>
        <taxon>Rhabditida</taxon>
        <taxon>Tylenchina</taxon>
        <taxon>Panagrolaimomorpha</taxon>
        <taxon>Strongyloidoidea</taxon>
        <taxon>Alloionematidae</taxon>
        <taxon>Rhabditophanes</taxon>
    </lineage>
</organism>
<proteinExistence type="predicted"/>
<reference evidence="2" key="1">
    <citation type="submission" date="2016-11" db="UniProtKB">
        <authorList>
            <consortium name="WormBaseParasite"/>
        </authorList>
    </citation>
    <scope>IDENTIFICATION</scope>
    <source>
        <strain evidence="2">KR3021</strain>
    </source>
</reference>
<evidence type="ECO:0000313" key="2">
    <source>
        <dbReference type="WBParaSite" id="RSKR_0000058600.1"/>
    </source>
</evidence>
<sequence>MKISSIIVEEWRDVWSYKVDFLMCGIAYLVATTNLLNLPKLILENGGLAFVSAYGAALLVVVLPIIVLEMSVGQITGRGPVKAFYNICPAFKGVGVAQILLCMLALAYMTRFLGWLLLYAFHLFWSIVDERPGLPWLHCKNYPEFHRSSCREAGSITNFTNILPTKLSTLQEQSSLSQYMNALENPSNSITEFGNFQFYLLGAQGAVWIMVFFAVCFGVRWLGKIIHITFLIPFSLFLGLVFRSLTLQGSTEMLEKVYHLTNWNVLEDYTVWKLAVEQAILATGIGFGSFITMASYNKRTNNLVADSFIMVSVHALISFLQVVCVFGFIGFVSSKTGLAPIELLDKGETQMWHLLTYMSYLYNTKLWTGFVLFIVILTLLSIFYLLTLNILSTVEDALGEKSSKCLPRFILALFVCTFCFATSLYFSTQAGKFAYELTAGYLRYYTLWIILACELIAISWCYCAHSLGKDLRVLLKPACCWCLGHFILFFTYLLPAVPIAIAVLNIKAYNFEEYSPQIKTWQFSQYVGFLIASLPLLPIPLFAFFTVCCNCCRSKNISRCERLKESFRSPLRYDLLKNPQNEYHQAEREMVTPPKYAVSAPGYTLLSPNATNHAPLANSDDL</sequence>
<dbReference type="WBParaSite" id="RSKR_0000058600.1">
    <property type="protein sequence ID" value="RSKR_0000058600.1"/>
    <property type="gene ID" value="RSKR_0000058600"/>
</dbReference>
<evidence type="ECO:0000313" key="1">
    <source>
        <dbReference type="Proteomes" id="UP000095286"/>
    </source>
</evidence>
<accession>A0AC35THA3</accession>